<dbReference type="PANTHER" id="PTHR34846">
    <property type="entry name" value="4-CARBOXYMUCONOLACTONE DECARBOXYLASE FAMILY PROTEIN (AFU_ORTHOLOGUE AFUA_6G11590)"/>
    <property type="match status" value="1"/>
</dbReference>
<evidence type="ECO:0000259" key="1">
    <source>
        <dbReference type="Pfam" id="PF02627"/>
    </source>
</evidence>
<dbReference type="InterPro" id="IPR004675">
    <property type="entry name" value="AhpD_core"/>
</dbReference>
<evidence type="ECO:0000313" key="4">
    <source>
        <dbReference type="Proteomes" id="UP000464661"/>
    </source>
</evidence>
<accession>A0A0N8HF97</accession>
<dbReference type="SUPFAM" id="SSF69118">
    <property type="entry name" value="AhpD-like"/>
    <property type="match status" value="1"/>
</dbReference>
<gene>
    <name evidence="3" type="ORF">IR015_20435</name>
    <name evidence="2" type="ORF">PPTS312_04870</name>
</gene>
<reference evidence="2 4" key="1">
    <citation type="submission" date="2020-01" db="EMBL/GenBank/DDBJ databases">
        <title>Complete Genome Sequence of Pseudomonas putida Strain TS312, Harboring the HdtS type N-acyl-homoserine Lactone Synthase, Isolated from a Paper Mill.</title>
        <authorList>
            <person name="Hosoe A."/>
            <person name="Suenaga T."/>
            <person name="Sugi T."/>
            <person name="Izumi T."/>
            <person name="Nagai N."/>
            <person name="Terada A."/>
        </authorList>
    </citation>
    <scope>NUCLEOTIDE SEQUENCE [LARGE SCALE GENOMIC DNA]</scope>
    <source>
        <strain evidence="2 4">TS312</strain>
    </source>
</reference>
<dbReference type="NCBIfam" id="TIGR00778">
    <property type="entry name" value="ahpD_dom"/>
    <property type="match status" value="1"/>
</dbReference>
<dbReference type="RefSeq" id="WP_012314955.1">
    <property type="nucleotide sequence ID" value="NZ_AP022324.1"/>
</dbReference>
<protein>
    <submittedName>
        <fullName evidence="2">Alkyl hydroperoxide reductase AhpD</fullName>
    </submittedName>
    <submittedName>
        <fullName evidence="3">Carboxymuconolactone decarboxylase family protein</fullName>
    </submittedName>
</protein>
<evidence type="ECO:0000313" key="3">
    <source>
        <dbReference type="EMBL" id="MBF8737780.1"/>
    </source>
</evidence>
<dbReference type="Proteomes" id="UP000639504">
    <property type="component" value="Unassembled WGS sequence"/>
</dbReference>
<proteinExistence type="predicted"/>
<feature type="domain" description="Carboxymuconolactone decarboxylase-like" evidence="1">
    <location>
        <begin position="28"/>
        <end position="94"/>
    </location>
</feature>
<dbReference type="OrthoDB" id="9801997at2"/>
<dbReference type="GeneID" id="93545086"/>
<reference evidence="3" key="2">
    <citation type="submission" date="2020-10" db="EMBL/GenBank/DDBJ databases">
        <title>Genome sequences of Pseudomonas isolates.</title>
        <authorList>
            <person name="Wessels L."/>
            <person name="Reich F."/>
            <person name="Hammerl J."/>
        </authorList>
    </citation>
    <scope>NUCLEOTIDE SEQUENCE</scope>
    <source>
        <strain evidence="3">20-MO00640-0</strain>
    </source>
</reference>
<dbReference type="InterPro" id="IPR029032">
    <property type="entry name" value="AhpD-like"/>
</dbReference>
<dbReference type="Proteomes" id="UP000464661">
    <property type="component" value="Chromosome"/>
</dbReference>
<dbReference type="GO" id="GO:0051920">
    <property type="term" value="F:peroxiredoxin activity"/>
    <property type="evidence" value="ECO:0007669"/>
    <property type="project" value="InterPro"/>
</dbReference>
<dbReference type="EMBL" id="AP022324">
    <property type="protein sequence ID" value="BBU42572.1"/>
    <property type="molecule type" value="Genomic_DNA"/>
</dbReference>
<dbReference type="EMBL" id="JADLKB010000028">
    <property type="protein sequence ID" value="MBF8737780.1"/>
    <property type="molecule type" value="Genomic_DNA"/>
</dbReference>
<dbReference type="Gene3D" id="1.20.1290.10">
    <property type="entry name" value="AhpD-like"/>
    <property type="match status" value="1"/>
</dbReference>
<organism evidence="2 4">
    <name type="scientific">Pseudomonas putida</name>
    <name type="common">Arthrobacter siderocapsulatus</name>
    <dbReference type="NCBI Taxonomy" id="303"/>
    <lineage>
        <taxon>Bacteria</taxon>
        <taxon>Pseudomonadati</taxon>
        <taxon>Pseudomonadota</taxon>
        <taxon>Gammaproteobacteria</taxon>
        <taxon>Pseudomonadales</taxon>
        <taxon>Pseudomonadaceae</taxon>
        <taxon>Pseudomonas</taxon>
    </lineage>
</organism>
<evidence type="ECO:0000313" key="2">
    <source>
        <dbReference type="EMBL" id="BBU42572.1"/>
    </source>
</evidence>
<dbReference type="Pfam" id="PF02627">
    <property type="entry name" value="CMD"/>
    <property type="match status" value="1"/>
</dbReference>
<dbReference type="PANTHER" id="PTHR34846:SF10">
    <property type="entry name" value="CYTOPLASMIC PROTEIN"/>
    <property type="match status" value="1"/>
</dbReference>
<name>A0A0N8HF97_PSEPU</name>
<dbReference type="InterPro" id="IPR003779">
    <property type="entry name" value="CMD-like"/>
</dbReference>
<sequence>MNNRLDYFKLSPQASNKLVELTLQLSKKPLLADLAHLIMLRASQLNGCSFCVDMHVKEAKIHGERELRLHHVAVWRESQLFSPAERAALEWTEALTQLPPHGISNSLYASAREQFSEQELSDLSFLIVAINGWNRLNVAFQAIPGSSDELFGLNKANLN</sequence>
<dbReference type="AlphaFoldDB" id="A0A0N8HF97"/>